<feature type="domain" description="AAA+ ATPase" evidence="3">
    <location>
        <begin position="259"/>
        <end position="391"/>
    </location>
</feature>
<dbReference type="SMART" id="SM00382">
    <property type="entry name" value="AAA"/>
    <property type="match status" value="2"/>
</dbReference>
<keyword evidence="1" id="KW-0547">Nucleotide-binding</keyword>
<comment type="similarity">
    <text evidence="1">Belongs to the AAA ATPase family.</text>
</comment>
<comment type="caution">
    <text evidence="4">The sequence shown here is derived from an EMBL/GenBank/DDBJ whole genome shotgun (WGS) entry which is preliminary data.</text>
</comment>
<keyword evidence="1" id="KW-0067">ATP-binding</keyword>
<dbReference type="Pfam" id="PF00004">
    <property type="entry name" value="AAA"/>
    <property type="match status" value="2"/>
</dbReference>
<evidence type="ECO:0000313" key="5">
    <source>
        <dbReference type="Proteomes" id="UP000489600"/>
    </source>
</evidence>
<dbReference type="GO" id="GO:0005524">
    <property type="term" value="F:ATP binding"/>
    <property type="evidence" value="ECO:0007669"/>
    <property type="project" value="UniProtKB-KW"/>
</dbReference>
<dbReference type="PANTHER" id="PTHR48470">
    <property type="entry name" value="CELL DIVISION CONTROL PROTEIN 48 C ISOFORM 1"/>
    <property type="match status" value="1"/>
</dbReference>
<evidence type="ECO:0000259" key="3">
    <source>
        <dbReference type="SMART" id="SM00382"/>
    </source>
</evidence>
<reference evidence="4" key="1">
    <citation type="submission" date="2019-07" db="EMBL/GenBank/DDBJ databases">
        <authorList>
            <person name="Dittberner H."/>
        </authorList>
    </citation>
    <scope>NUCLEOTIDE SEQUENCE [LARGE SCALE GENOMIC DNA]</scope>
</reference>
<feature type="domain" description="AAA+ ATPase" evidence="3">
    <location>
        <begin position="1"/>
        <end position="125"/>
    </location>
</feature>
<name>A0A565BLL8_9BRAS</name>
<feature type="signal peptide" evidence="2">
    <location>
        <begin position="1"/>
        <end position="20"/>
    </location>
</feature>
<dbReference type="InterPro" id="IPR027417">
    <property type="entry name" value="P-loop_NTPase"/>
</dbReference>
<dbReference type="EMBL" id="CABITT030000004">
    <property type="protein sequence ID" value="VVB02521.1"/>
    <property type="molecule type" value="Genomic_DNA"/>
</dbReference>
<dbReference type="SUPFAM" id="SSF52540">
    <property type="entry name" value="P-loop containing nucleoside triphosphate hydrolases"/>
    <property type="match status" value="2"/>
</dbReference>
<feature type="chain" id="PRO_5022171897" description="AAA+ ATPase domain-containing protein" evidence="2">
    <location>
        <begin position="21"/>
        <end position="393"/>
    </location>
</feature>
<dbReference type="PROSITE" id="PS00674">
    <property type="entry name" value="AAA"/>
    <property type="match status" value="1"/>
</dbReference>
<dbReference type="InterPro" id="IPR003593">
    <property type="entry name" value="AAA+_ATPase"/>
</dbReference>
<proteinExistence type="inferred from homology"/>
<evidence type="ECO:0000256" key="1">
    <source>
        <dbReference type="RuleBase" id="RU003651"/>
    </source>
</evidence>
<keyword evidence="2" id="KW-0732">Signal</keyword>
<dbReference type="InterPro" id="IPR003959">
    <property type="entry name" value="ATPase_AAA_core"/>
</dbReference>
<dbReference type="InterPro" id="IPR003960">
    <property type="entry name" value="ATPase_AAA_CS"/>
</dbReference>
<accession>A0A565BLL8</accession>
<evidence type="ECO:0000256" key="2">
    <source>
        <dbReference type="SAM" id="SignalP"/>
    </source>
</evidence>
<dbReference type="InterPro" id="IPR055278">
    <property type="entry name" value="CDC48c"/>
</dbReference>
<dbReference type="OrthoDB" id="2187at2759"/>
<protein>
    <recommendedName>
        <fullName evidence="3">AAA+ ATPase domain-containing protein</fullName>
    </recommendedName>
</protein>
<organism evidence="4 5">
    <name type="scientific">Arabis nemorensis</name>
    <dbReference type="NCBI Taxonomy" id="586526"/>
    <lineage>
        <taxon>Eukaryota</taxon>
        <taxon>Viridiplantae</taxon>
        <taxon>Streptophyta</taxon>
        <taxon>Embryophyta</taxon>
        <taxon>Tracheophyta</taxon>
        <taxon>Spermatophyta</taxon>
        <taxon>Magnoliopsida</taxon>
        <taxon>eudicotyledons</taxon>
        <taxon>Gunneridae</taxon>
        <taxon>Pentapetalae</taxon>
        <taxon>rosids</taxon>
        <taxon>malvids</taxon>
        <taxon>Brassicales</taxon>
        <taxon>Brassicaceae</taxon>
        <taxon>Arabideae</taxon>
        <taxon>Arabis</taxon>
    </lineage>
</organism>
<sequence length="393" mass="44169">MSLGWFEFVVLAYLFVGGSEENIRELFSKAYRTAPSIIFIDEIDAIGSKRENQQKGMDMRMVTQLLNCMDPKYMRLKQNESKVFPDESGSKNGHVIVVGATNRPDSLDLALRRRFNKEIYIGVPDAKAREEIFALLTRDLSLERNFDSAKIVRMTSGFVGSDFEDLDMEAGTVALNRIIDSRVTEAWTDIDSLPRQQLPEEERKKIYRTSLDFEEALKKVQPCLTREGFSTRPNVTWDDVGGLDHIKEEFYYHGVESCLETGFLLYGPPGCGKTLVAQAVANEAGANFIHVEGPDLLSKYVGETEKAIRELFSRARMSSPCIVFFDEVDALTTKRGEQGAWVVERPLNQLLVELSGGKQRDGVIVIAATNSEAAANLARAKNTHKETPSYHDY</sequence>
<dbReference type="Proteomes" id="UP000489600">
    <property type="component" value="Unassembled WGS sequence"/>
</dbReference>
<gene>
    <name evidence="4" type="ORF">ANE_LOCUS12965</name>
</gene>
<dbReference type="AlphaFoldDB" id="A0A565BLL8"/>
<dbReference type="GO" id="GO:0016887">
    <property type="term" value="F:ATP hydrolysis activity"/>
    <property type="evidence" value="ECO:0007669"/>
    <property type="project" value="InterPro"/>
</dbReference>
<dbReference type="Gene3D" id="3.40.50.300">
    <property type="entry name" value="P-loop containing nucleotide triphosphate hydrolases"/>
    <property type="match status" value="2"/>
</dbReference>
<dbReference type="Gene3D" id="1.10.8.60">
    <property type="match status" value="1"/>
</dbReference>
<evidence type="ECO:0000313" key="4">
    <source>
        <dbReference type="EMBL" id="VVB02521.1"/>
    </source>
</evidence>
<keyword evidence="5" id="KW-1185">Reference proteome</keyword>
<dbReference type="PANTHER" id="PTHR48470:SF1">
    <property type="entry name" value="CELL DIVISION CONTROL PROTEIN 48 C ISOFORM 1"/>
    <property type="match status" value="1"/>
</dbReference>